<dbReference type="EMBL" id="CACRXK020001154">
    <property type="protein sequence ID" value="CAB3987315.1"/>
    <property type="molecule type" value="Genomic_DNA"/>
</dbReference>
<dbReference type="SMART" id="SM00254">
    <property type="entry name" value="ShKT"/>
    <property type="match status" value="2"/>
</dbReference>
<keyword evidence="1" id="KW-1015">Disulfide bond</keyword>
<dbReference type="Pfam" id="PF01549">
    <property type="entry name" value="ShK"/>
    <property type="match status" value="2"/>
</dbReference>
<proteinExistence type="predicted"/>
<name>A0A6S7G6C9_PARCT</name>
<accession>A0A6S7G6C9</accession>
<keyword evidence="3" id="KW-1185">Reference proteome</keyword>
<evidence type="ECO:0000256" key="1">
    <source>
        <dbReference type="PROSITE-ProRule" id="PRU01005"/>
    </source>
</evidence>
<comment type="caution">
    <text evidence="2">The sequence shown here is derived from an EMBL/GenBank/DDBJ whole genome shotgun (WGS) entry which is preliminary data.</text>
</comment>
<comment type="caution">
    <text evidence="1">Lacks conserved residue(s) required for the propagation of feature annotation.</text>
</comment>
<dbReference type="OrthoDB" id="5983692at2759"/>
<dbReference type="AlphaFoldDB" id="A0A6S7G6C9"/>
<feature type="disulfide bond" evidence="1">
    <location>
        <begin position="55"/>
        <end position="73"/>
    </location>
</feature>
<protein>
    <submittedName>
        <fullName evidence="2">Uncharacterized protein</fullName>
    </submittedName>
</protein>
<gene>
    <name evidence="2" type="ORF">PACLA_8A029353</name>
</gene>
<dbReference type="Proteomes" id="UP001152795">
    <property type="component" value="Unassembled WGS sequence"/>
</dbReference>
<evidence type="ECO:0000313" key="2">
    <source>
        <dbReference type="EMBL" id="CAB3987315.1"/>
    </source>
</evidence>
<evidence type="ECO:0000313" key="3">
    <source>
        <dbReference type="Proteomes" id="UP001152795"/>
    </source>
</evidence>
<dbReference type="PROSITE" id="PS51670">
    <property type="entry name" value="SHKT"/>
    <property type="match status" value="1"/>
</dbReference>
<organism evidence="2 3">
    <name type="scientific">Paramuricea clavata</name>
    <name type="common">Red gorgonian</name>
    <name type="synonym">Violescent sea-whip</name>
    <dbReference type="NCBI Taxonomy" id="317549"/>
    <lineage>
        <taxon>Eukaryota</taxon>
        <taxon>Metazoa</taxon>
        <taxon>Cnidaria</taxon>
        <taxon>Anthozoa</taxon>
        <taxon>Octocorallia</taxon>
        <taxon>Malacalcyonacea</taxon>
        <taxon>Plexauridae</taxon>
        <taxon>Paramuricea</taxon>
    </lineage>
</organism>
<reference evidence="2" key="1">
    <citation type="submission" date="2020-04" db="EMBL/GenBank/DDBJ databases">
        <authorList>
            <person name="Alioto T."/>
            <person name="Alioto T."/>
            <person name="Gomez Garrido J."/>
        </authorList>
    </citation>
    <scope>NUCLEOTIDE SEQUENCE</scope>
    <source>
        <strain evidence="2">A484AB</strain>
    </source>
</reference>
<dbReference type="InterPro" id="IPR003582">
    <property type="entry name" value="ShKT_dom"/>
</dbReference>
<feature type="disulfide bond" evidence="1">
    <location>
        <begin position="64"/>
        <end position="77"/>
    </location>
</feature>
<sequence>MALLHLQLLLLFGCFLQTSTLQPARAEVQYEDHTDPFPAEDRIDCEDRMKDARRCVFEKARRGCRSQLMQTFCAKTCHFCHKKAPAPPKVVDCKETTYGCCWDGESTQKSYDGEGCPPCEDNRIFAALCGIWEKHCHNTSNPIEHNLVKQQCHRTCNNCFIPKSTEQTKVTKTLPPAIGHFANSDDSPRRGAIYVWTKLVNPFATYDRQ</sequence>